<keyword evidence="1" id="KW-0812">Transmembrane</keyword>
<keyword evidence="1" id="KW-1133">Transmembrane helix</keyword>
<accession>A0A8J6Z5F7</accession>
<evidence type="ECO:0000313" key="4">
    <source>
        <dbReference type="Proteomes" id="UP000609121"/>
    </source>
</evidence>
<sequence>MKKFLVAAALAAVPMAAPAATYNISLDGLTEFYMSETLEKIGGSDVDTYNFTASSPVKISGIAIVGVGSNSGMDLDATAITINGASYAYGEQTTKGALAYGNVTAPDIPTTTAFSIILDASLAAKSTSYALAFDVAPVPVPAAGGMLGLALVGGAAVAMRKRKSETA</sequence>
<gene>
    <name evidence="3" type="ORF">ICN82_00280</name>
</gene>
<comment type="caution">
    <text evidence="3">The sequence shown here is derived from an EMBL/GenBank/DDBJ whole genome shotgun (WGS) entry which is preliminary data.</text>
</comment>
<feature type="chain" id="PRO_5035226890" description="VPLPA-CTERM sorting domain-containing protein" evidence="2">
    <location>
        <begin position="20"/>
        <end position="167"/>
    </location>
</feature>
<name>A0A8J6Z5F7_9RHOB</name>
<proteinExistence type="predicted"/>
<dbReference type="AlphaFoldDB" id="A0A8J6Z5F7"/>
<protein>
    <recommendedName>
        <fullName evidence="5">VPLPA-CTERM sorting domain-containing protein</fullName>
    </recommendedName>
</protein>
<dbReference type="EMBL" id="JACVXA010000001">
    <property type="protein sequence ID" value="MBE3636635.1"/>
    <property type="molecule type" value="Genomic_DNA"/>
</dbReference>
<reference evidence="3" key="1">
    <citation type="submission" date="2020-09" db="EMBL/GenBank/DDBJ databases">
        <title>A novel bacterium of genus Mangrovicoccus, isolated from South China Sea.</title>
        <authorList>
            <person name="Huang H."/>
            <person name="Mo K."/>
            <person name="Hu Y."/>
        </authorList>
    </citation>
    <scope>NUCLEOTIDE SEQUENCE</scope>
    <source>
        <strain evidence="3">HB182678</strain>
    </source>
</reference>
<evidence type="ECO:0000313" key="3">
    <source>
        <dbReference type="EMBL" id="MBE3636635.1"/>
    </source>
</evidence>
<evidence type="ECO:0008006" key="5">
    <source>
        <dbReference type="Google" id="ProtNLM"/>
    </source>
</evidence>
<keyword evidence="4" id="KW-1185">Reference proteome</keyword>
<keyword evidence="1" id="KW-0472">Membrane</keyword>
<dbReference type="Proteomes" id="UP000609121">
    <property type="component" value="Unassembled WGS sequence"/>
</dbReference>
<keyword evidence="2" id="KW-0732">Signal</keyword>
<feature type="signal peptide" evidence="2">
    <location>
        <begin position="1"/>
        <end position="19"/>
    </location>
</feature>
<evidence type="ECO:0000256" key="2">
    <source>
        <dbReference type="SAM" id="SignalP"/>
    </source>
</evidence>
<feature type="transmembrane region" description="Helical" evidence="1">
    <location>
        <begin position="138"/>
        <end position="159"/>
    </location>
</feature>
<evidence type="ECO:0000256" key="1">
    <source>
        <dbReference type="SAM" id="Phobius"/>
    </source>
</evidence>
<dbReference type="RefSeq" id="WP_193178819.1">
    <property type="nucleotide sequence ID" value="NZ_JACVXA010000001.1"/>
</dbReference>
<organism evidence="3 4">
    <name type="scientific">Mangrovicoccus algicola</name>
    <dbReference type="NCBI Taxonomy" id="2771008"/>
    <lineage>
        <taxon>Bacteria</taxon>
        <taxon>Pseudomonadati</taxon>
        <taxon>Pseudomonadota</taxon>
        <taxon>Alphaproteobacteria</taxon>
        <taxon>Rhodobacterales</taxon>
        <taxon>Paracoccaceae</taxon>
        <taxon>Mangrovicoccus</taxon>
    </lineage>
</organism>